<dbReference type="GO" id="GO:0050519">
    <property type="term" value="F:holo-citrate lyase synthase activity"/>
    <property type="evidence" value="ECO:0007669"/>
    <property type="project" value="UniProtKB-EC"/>
</dbReference>
<evidence type="ECO:0000256" key="3">
    <source>
        <dbReference type="ARBA" id="ARBA00022695"/>
    </source>
</evidence>
<dbReference type="Proteomes" id="UP001180515">
    <property type="component" value="Unassembled WGS sequence"/>
</dbReference>
<keyword evidence="2 5" id="KW-0808">Transferase</keyword>
<evidence type="ECO:0000256" key="4">
    <source>
        <dbReference type="ARBA" id="ARBA00048574"/>
    </source>
</evidence>
<dbReference type="GO" id="GO:0051191">
    <property type="term" value="P:prosthetic group biosynthetic process"/>
    <property type="evidence" value="ECO:0007669"/>
    <property type="project" value="InterPro"/>
</dbReference>
<dbReference type="NCBIfam" id="TIGR03124">
    <property type="entry name" value="citrate_citX"/>
    <property type="match status" value="1"/>
</dbReference>
<organism evidence="5 8">
    <name type="scientific">Streptococcus parauberis</name>
    <dbReference type="NCBI Taxonomy" id="1348"/>
    <lineage>
        <taxon>Bacteria</taxon>
        <taxon>Bacillati</taxon>
        <taxon>Bacillota</taxon>
        <taxon>Bacilli</taxon>
        <taxon>Lactobacillales</taxon>
        <taxon>Streptococcaceae</taxon>
        <taxon>Streptococcus</taxon>
    </lineage>
</organism>
<dbReference type="Pfam" id="PF03802">
    <property type="entry name" value="CitX"/>
    <property type="match status" value="1"/>
</dbReference>
<comment type="catalytic activity">
    <reaction evidence="4">
        <text>apo-[citrate lyase ACP] + 2'-(5''-triphospho-alpha-D-ribosyl)-3'-dephospho-CoA = holo-[citrate lyase ACP] + diphosphate</text>
        <dbReference type="Rhea" id="RHEA:16333"/>
        <dbReference type="Rhea" id="RHEA-COMP:10157"/>
        <dbReference type="Rhea" id="RHEA-COMP:10158"/>
        <dbReference type="ChEBI" id="CHEBI:29999"/>
        <dbReference type="ChEBI" id="CHEBI:33019"/>
        <dbReference type="ChEBI" id="CHEBI:61378"/>
        <dbReference type="ChEBI" id="CHEBI:82683"/>
        <dbReference type="EC" id="2.7.7.61"/>
    </reaction>
</comment>
<evidence type="ECO:0000256" key="1">
    <source>
        <dbReference type="ARBA" id="ARBA00012524"/>
    </source>
</evidence>
<dbReference type="EMBL" id="NSGR01000005">
    <property type="protein sequence ID" value="PCH13179.1"/>
    <property type="molecule type" value="Genomic_DNA"/>
</dbReference>
<dbReference type="NCBIfam" id="NF002383">
    <property type="entry name" value="PRK01392.1"/>
    <property type="match status" value="1"/>
</dbReference>
<reference evidence="6 7" key="1">
    <citation type="submission" date="2016-06" db="EMBL/GenBank/DDBJ databases">
        <authorList>
            <person name="Haines A.N."/>
            <person name="Council K.R."/>
        </authorList>
    </citation>
    <scope>NUCLEOTIDE SEQUENCE [LARGE SCALE GENOMIC DNA]</scope>
    <source>
        <strain evidence="6 7">SP158-29</strain>
    </source>
</reference>
<dbReference type="Proteomes" id="UP000217465">
    <property type="component" value="Unassembled WGS sequence"/>
</dbReference>
<protein>
    <recommendedName>
        <fullName evidence="1">citrate lyase holo-[acyl-carrier protein] synthase</fullName>
        <ecNumber evidence="1">2.7.7.61</ecNumber>
    </recommendedName>
</protein>
<dbReference type="STRING" id="936154.STP_0117"/>
<reference evidence="5" key="2">
    <citation type="submission" date="2023-03" db="EMBL/GenBank/DDBJ databases">
        <authorList>
            <person name="Shen W."/>
            <person name="Cai J."/>
        </authorList>
    </citation>
    <scope>NUCLEOTIDE SEQUENCE</scope>
    <source>
        <strain evidence="5">P82-2</strain>
    </source>
</reference>
<comment type="caution">
    <text evidence="5">The sequence shown here is derived from an EMBL/GenBank/DDBJ whole genome shotgun (WGS) entry which is preliminary data.</text>
</comment>
<sequence length="185" mass="21018">MSKDILFNGEIVCLDDMLRAREIRSYRQYTLLQDHPNQSLLSVTMNIPGAVKSSDLLEKAFLTVVNQIQNSLGSQAIGFEKTVFQKTGPEYYCLTDLSAQQLKEKMIVIETASPIGRLMDLDVLWWNEGHLVPISRKDLGYEARQCFICSADAKTCGRSRKHTVLEMQEKIAAMLEPFLTNLKEE</sequence>
<evidence type="ECO:0000313" key="6">
    <source>
        <dbReference type="EMBL" id="PCH13179.1"/>
    </source>
</evidence>
<evidence type="ECO:0000313" key="5">
    <source>
        <dbReference type="EMBL" id="MDT2732640.1"/>
    </source>
</evidence>
<dbReference type="EC" id="2.7.7.61" evidence="1"/>
<keyword evidence="3 5" id="KW-0548">Nucleotidyltransferase</keyword>
<dbReference type="GeneID" id="61420973"/>
<dbReference type="GO" id="GO:0016829">
    <property type="term" value="F:lyase activity"/>
    <property type="evidence" value="ECO:0007669"/>
    <property type="project" value="UniProtKB-KW"/>
</dbReference>
<dbReference type="RefSeq" id="WP_003103521.1">
    <property type="nucleotide sequence ID" value="NZ_BAWT01000030.1"/>
</dbReference>
<accession>A0A0E2UED4</accession>
<dbReference type="AlphaFoldDB" id="A0A0E2UED4"/>
<gene>
    <name evidence="5" type="primary">citX</name>
    <name evidence="6" type="ORF">A9Y57_00579</name>
    <name evidence="5" type="ORF">P7G31_10510</name>
</gene>
<evidence type="ECO:0000256" key="2">
    <source>
        <dbReference type="ARBA" id="ARBA00022679"/>
    </source>
</evidence>
<keyword evidence="5" id="KW-0456">Lyase</keyword>
<dbReference type="eggNOG" id="COG3697">
    <property type="taxonomic scope" value="Bacteria"/>
</dbReference>
<evidence type="ECO:0000313" key="7">
    <source>
        <dbReference type="Proteomes" id="UP000217465"/>
    </source>
</evidence>
<dbReference type="InterPro" id="IPR005551">
    <property type="entry name" value="CitX"/>
</dbReference>
<name>A0A0E2UED4_9STRE</name>
<proteinExistence type="predicted"/>
<evidence type="ECO:0000313" key="8">
    <source>
        <dbReference type="Proteomes" id="UP001180515"/>
    </source>
</evidence>
<dbReference type="EMBL" id="JARQAG010000025">
    <property type="protein sequence ID" value="MDT2732640.1"/>
    <property type="molecule type" value="Genomic_DNA"/>
</dbReference>